<comment type="caution">
    <text evidence="5">The sequence shown here is derived from an EMBL/GenBank/DDBJ whole genome shotgun (WGS) entry which is preliminary data.</text>
</comment>
<reference evidence="6" key="1">
    <citation type="journal article" date="2019" name="Int. J. Syst. Evol. Microbiol.">
        <title>The Global Catalogue of Microorganisms (GCM) 10K type strain sequencing project: providing services to taxonomists for standard genome sequencing and annotation.</title>
        <authorList>
            <consortium name="The Broad Institute Genomics Platform"/>
            <consortium name="The Broad Institute Genome Sequencing Center for Infectious Disease"/>
            <person name="Wu L."/>
            <person name="Ma J."/>
        </authorList>
    </citation>
    <scope>NUCLEOTIDE SEQUENCE [LARGE SCALE GENOMIC DNA]</scope>
    <source>
        <strain evidence="6">KCTC 23713</strain>
    </source>
</reference>
<dbReference type="PANTHER" id="PTHR35936:SF6">
    <property type="entry name" value="AMINO ACID ABC TRANSPORTER SUBSTRATE-BINDING PAAT FAMILY PROTEIN"/>
    <property type="match status" value="1"/>
</dbReference>
<dbReference type="RefSeq" id="WP_189354863.1">
    <property type="nucleotide sequence ID" value="NZ_BMYP01000072.1"/>
</dbReference>
<dbReference type="Pfam" id="PF00497">
    <property type="entry name" value="SBP_bac_3"/>
    <property type="match status" value="1"/>
</dbReference>
<gene>
    <name evidence="5" type="ORF">GCM10011419_29270</name>
</gene>
<feature type="chain" id="PRO_5047441981" description="Solute-binding protein family 3/N-terminal domain-containing protein" evidence="3">
    <location>
        <begin position="24"/>
        <end position="272"/>
    </location>
</feature>
<name>A0ABQ3HGJ6_9NEIS</name>
<dbReference type="EMBL" id="BMYP01000072">
    <property type="protein sequence ID" value="GHD82159.1"/>
    <property type="molecule type" value="Genomic_DNA"/>
</dbReference>
<evidence type="ECO:0000313" key="5">
    <source>
        <dbReference type="EMBL" id="GHD82159.1"/>
    </source>
</evidence>
<organism evidence="5 6">
    <name type="scientific">Vogesella fluminis</name>
    <dbReference type="NCBI Taxonomy" id="1069161"/>
    <lineage>
        <taxon>Bacteria</taxon>
        <taxon>Pseudomonadati</taxon>
        <taxon>Pseudomonadota</taxon>
        <taxon>Betaproteobacteria</taxon>
        <taxon>Neisseriales</taxon>
        <taxon>Chromobacteriaceae</taxon>
        <taxon>Vogesella</taxon>
    </lineage>
</organism>
<dbReference type="PANTHER" id="PTHR35936">
    <property type="entry name" value="MEMBRANE-BOUND LYTIC MUREIN TRANSGLYCOSYLASE F"/>
    <property type="match status" value="1"/>
</dbReference>
<protein>
    <recommendedName>
        <fullName evidence="4">Solute-binding protein family 3/N-terminal domain-containing protein</fullName>
    </recommendedName>
</protein>
<proteinExistence type="predicted"/>
<feature type="signal peptide" evidence="3">
    <location>
        <begin position="1"/>
        <end position="23"/>
    </location>
</feature>
<feature type="region of interest" description="Disordered" evidence="2">
    <location>
        <begin position="249"/>
        <end position="272"/>
    </location>
</feature>
<feature type="domain" description="Solute-binding protein family 3/N-terminal" evidence="4">
    <location>
        <begin position="27"/>
        <end position="249"/>
    </location>
</feature>
<dbReference type="InterPro" id="IPR001638">
    <property type="entry name" value="Solute-binding_3/MltF_N"/>
</dbReference>
<sequence length="272" mass="29947">MSIRPLLFALSLLWLAPSASATAAPAPALVYAFSRFEPYKTLDAAGKPAGPYTVLLQELVRRSGMQLDIVNCPLQRCLALLQRGDADLSIGIRGNTERNRYLDFLDPPFAPATATVLLQRRDDPRPIRHYDDLYALRVGVVEGASYFPRFDNDIHIQRDAAPSARLALRKLAAKRFDVLLINEQQGRQLSRELGAGQFRHAELQFPGKQPRHIALSRLSPAAQAARPRLEAQLRQMLLDGSVGRILDGGSAQAAQAGSKRSGRSLHSMSTPH</sequence>
<feature type="compositionally biased region" description="Low complexity" evidence="2">
    <location>
        <begin position="249"/>
        <end position="258"/>
    </location>
</feature>
<dbReference type="Gene3D" id="3.40.190.10">
    <property type="entry name" value="Periplasmic binding protein-like II"/>
    <property type="match status" value="2"/>
</dbReference>
<evidence type="ECO:0000313" key="6">
    <source>
        <dbReference type="Proteomes" id="UP000662678"/>
    </source>
</evidence>
<keyword evidence="6" id="KW-1185">Reference proteome</keyword>
<evidence type="ECO:0000256" key="2">
    <source>
        <dbReference type="SAM" id="MobiDB-lite"/>
    </source>
</evidence>
<evidence type="ECO:0000256" key="1">
    <source>
        <dbReference type="ARBA" id="ARBA00022729"/>
    </source>
</evidence>
<dbReference type="SMART" id="SM00062">
    <property type="entry name" value="PBPb"/>
    <property type="match status" value="1"/>
</dbReference>
<accession>A0ABQ3HGJ6</accession>
<dbReference type="Proteomes" id="UP000662678">
    <property type="component" value="Unassembled WGS sequence"/>
</dbReference>
<evidence type="ECO:0000259" key="4">
    <source>
        <dbReference type="SMART" id="SM00062"/>
    </source>
</evidence>
<keyword evidence="1 3" id="KW-0732">Signal</keyword>
<dbReference type="SUPFAM" id="SSF53850">
    <property type="entry name" value="Periplasmic binding protein-like II"/>
    <property type="match status" value="1"/>
</dbReference>
<evidence type="ECO:0000256" key="3">
    <source>
        <dbReference type="SAM" id="SignalP"/>
    </source>
</evidence>